<keyword evidence="1" id="KW-1133">Transmembrane helix</keyword>
<feature type="transmembrane region" description="Helical" evidence="1">
    <location>
        <begin position="251"/>
        <end position="269"/>
    </location>
</feature>
<dbReference type="AlphaFoldDB" id="A0A923L7W7"/>
<dbReference type="Pfam" id="PF02667">
    <property type="entry name" value="SCFA_trans"/>
    <property type="match status" value="1"/>
</dbReference>
<reference evidence="2" key="1">
    <citation type="submission" date="2020-08" db="EMBL/GenBank/DDBJ databases">
        <title>Genome public.</title>
        <authorList>
            <person name="Liu C."/>
            <person name="Sun Q."/>
        </authorList>
    </citation>
    <scope>NUCLEOTIDE SEQUENCE</scope>
    <source>
        <strain evidence="2">BX22</strain>
    </source>
</reference>
<feature type="transmembrane region" description="Helical" evidence="1">
    <location>
        <begin position="346"/>
        <end position="363"/>
    </location>
</feature>
<sequence length="446" mass="48617">MLGAITNFFDRMVRRYLPDAFLFAIILTFVVFILGMIFTGSSPVNMVEYWGGGFWGLLEFAMQMSLIVVTGYILANSPIVKKILGRISKLANSPGQAVLLVTLVASIACLINYGFGLVVGALLAIHVAKRVPSADYRLLMASAYSGFLLWHGGLSGSIPLSIATDNHMLIEEIGIVPVSETLFGGPNLFIVGTLLLTLPLLNRLLMKSARNVGQIDPELLNLQQKVMEIEEEEPETIKSVTPAERLENSRIISLLIGILGLAFVLYHFVSKGFDLNLNIVNFIFLFLGILFHGTPRRFLNSVSGAVKNAGGIIIQFPFYAGIMGMMTSSGLSEQLSMFFVNISNEVTLPWLSFISAGILNFFIPSGGGQWAIQGDIMMSAAMNLGADIPKTAIAVAWGDAWTNMIQPFWALPLLAIAGLKVRDIMGFCVMVLFFSFIPISIGLLLF</sequence>
<organism evidence="2 3">
    <name type="scientific">Ornithinibacillus hominis</name>
    <dbReference type="NCBI Taxonomy" id="2763055"/>
    <lineage>
        <taxon>Bacteria</taxon>
        <taxon>Bacillati</taxon>
        <taxon>Bacillota</taxon>
        <taxon>Bacilli</taxon>
        <taxon>Bacillales</taxon>
        <taxon>Bacillaceae</taxon>
        <taxon>Ornithinibacillus</taxon>
    </lineage>
</organism>
<feature type="transmembrane region" description="Helical" evidence="1">
    <location>
        <begin position="138"/>
        <end position="162"/>
    </location>
</feature>
<keyword evidence="3" id="KW-1185">Reference proteome</keyword>
<gene>
    <name evidence="2" type="ORF">H8S33_14750</name>
</gene>
<feature type="transmembrane region" description="Helical" evidence="1">
    <location>
        <begin position="182"/>
        <end position="201"/>
    </location>
</feature>
<feature type="transmembrane region" description="Helical" evidence="1">
    <location>
        <begin position="52"/>
        <end position="75"/>
    </location>
</feature>
<dbReference type="EMBL" id="JACOOL010000011">
    <property type="protein sequence ID" value="MBC5638054.1"/>
    <property type="molecule type" value="Genomic_DNA"/>
</dbReference>
<name>A0A923L7W7_9BACI</name>
<proteinExistence type="predicted"/>
<dbReference type="GO" id="GO:0005886">
    <property type="term" value="C:plasma membrane"/>
    <property type="evidence" value="ECO:0007669"/>
    <property type="project" value="TreeGrafter"/>
</dbReference>
<feature type="transmembrane region" description="Helical" evidence="1">
    <location>
        <begin position="20"/>
        <end position="40"/>
    </location>
</feature>
<evidence type="ECO:0000313" key="3">
    <source>
        <dbReference type="Proteomes" id="UP000637359"/>
    </source>
</evidence>
<dbReference type="PANTHER" id="PTHR41983">
    <property type="entry name" value="SHORT-CHAIN FATTY ACID TRANSPORTER-RELATED"/>
    <property type="match status" value="1"/>
</dbReference>
<comment type="caution">
    <text evidence="2">The sequence shown here is derived from an EMBL/GenBank/DDBJ whole genome shotgun (WGS) entry which is preliminary data.</text>
</comment>
<feature type="transmembrane region" description="Helical" evidence="1">
    <location>
        <begin position="424"/>
        <end position="445"/>
    </location>
</feature>
<evidence type="ECO:0000313" key="2">
    <source>
        <dbReference type="EMBL" id="MBC5638054.1"/>
    </source>
</evidence>
<evidence type="ECO:0000256" key="1">
    <source>
        <dbReference type="SAM" id="Phobius"/>
    </source>
</evidence>
<keyword evidence="1" id="KW-0812">Transmembrane</keyword>
<dbReference type="Proteomes" id="UP000637359">
    <property type="component" value="Unassembled WGS sequence"/>
</dbReference>
<feature type="transmembrane region" description="Helical" evidence="1">
    <location>
        <begin position="305"/>
        <end position="326"/>
    </location>
</feature>
<protein>
    <submittedName>
        <fullName evidence="2">Short-chain fatty acid transporter</fullName>
    </submittedName>
</protein>
<keyword evidence="1" id="KW-0472">Membrane</keyword>
<feature type="transmembrane region" description="Helical" evidence="1">
    <location>
        <begin position="95"/>
        <end position="126"/>
    </location>
</feature>
<dbReference type="PANTHER" id="PTHR41983:SF2">
    <property type="entry name" value="SHORT-CHAIN FATTY ACID TRANSPORTER-RELATED"/>
    <property type="match status" value="1"/>
</dbReference>
<dbReference type="RefSeq" id="WP_186870762.1">
    <property type="nucleotide sequence ID" value="NZ_JACOOL010000011.1"/>
</dbReference>
<dbReference type="InterPro" id="IPR006160">
    <property type="entry name" value="SCFA_transpt_AtoE"/>
</dbReference>
<feature type="transmembrane region" description="Helical" evidence="1">
    <location>
        <begin position="275"/>
        <end position="293"/>
    </location>
</feature>
<accession>A0A923L7W7</accession>